<keyword evidence="3" id="KW-1185">Reference proteome</keyword>
<protein>
    <submittedName>
        <fullName evidence="2">Uncharacterized protein</fullName>
    </submittedName>
</protein>
<dbReference type="EMBL" id="JANPWB010000009">
    <property type="protein sequence ID" value="KAJ1152865.1"/>
    <property type="molecule type" value="Genomic_DNA"/>
</dbReference>
<feature type="region of interest" description="Disordered" evidence="1">
    <location>
        <begin position="30"/>
        <end position="53"/>
    </location>
</feature>
<evidence type="ECO:0000313" key="2">
    <source>
        <dbReference type="EMBL" id="KAJ1152865.1"/>
    </source>
</evidence>
<organism evidence="2 3">
    <name type="scientific">Pleurodeles waltl</name>
    <name type="common">Iberian ribbed newt</name>
    <dbReference type="NCBI Taxonomy" id="8319"/>
    <lineage>
        <taxon>Eukaryota</taxon>
        <taxon>Metazoa</taxon>
        <taxon>Chordata</taxon>
        <taxon>Craniata</taxon>
        <taxon>Vertebrata</taxon>
        <taxon>Euteleostomi</taxon>
        <taxon>Amphibia</taxon>
        <taxon>Batrachia</taxon>
        <taxon>Caudata</taxon>
        <taxon>Salamandroidea</taxon>
        <taxon>Salamandridae</taxon>
        <taxon>Pleurodelinae</taxon>
        <taxon>Pleurodeles</taxon>
    </lineage>
</organism>
<dbReference type="Proteomes" id="UP001066276">
    <property type="component" value="Chromosome 5"/>
</dbReference>
<evidence type="ECO:0000313" key="3">
    <source>
        <dbReference type="Proteomes" id="UP001066276"/>
    </source>
</evidence>
<dbReference type="AlphaFoldDB" id="A0AAV7RLL7"/>
<comment type="caution">
    <text evidence="2">The sequence shown here is derived from an EMBL/GenBank/DDBJ whole genome shotgun (WGS) entry which is preliminary data.</text>
</comment>
<accession>A0AAV7RLL7</accession>
<evidence type="ECO:0000256" key="1">
    <source>
        <dbReference type="SAM" id="MobiDB-lite"/>
    </source>
</evidence>
<name>A0AAV7RLL7_PLEWA</name>
<sequence length="71" mass="7630">MGPNALAWRGAGFLRLGGASRREQAHVVRCSPHASAVSGSGRRSLDERASRQGRNRLGMRLKVLLKSGTCN</sequence>
<reference evidence="2" key="1">
    <citation type="journal article" date="2022" name="bioRxiv">
        <title>Sequencing and chromosome-scale assembly of the giantPleurodeles waltlgenome.</title>
        <authorList>
            <person name="Brown T."/>
            <person name="Elewa A."/>
            <person name="Iarovenko S."/>
            <person name="Subramanian E."/>
            <person name="Araus A.J."/>
            <person name="Petzold A."/>
            <person name="Susuki M."/>
            <person name="Suzuki K.-i.T."/>
            <person name="Hayashi T."/>
            <person name="Toyoda A."/>
            <person name="Oliveira C."/>
            <person name="Osipova E."/>
            <person name="Leigh N.D."/>
            <person name="Simon A."/>
            <person name="Yun M.H."/>
        </authorList>
    </citation>
    <scope>NUCLEOTIDE SEQUENCE</scope>
    <source>
        <strain evidence="2">20211129_DDA</strain>
        <tissue evidence="2">Liver</tissue>
    </source>
</reference>
<proteinExistence type="predicted"/>
<gene>
    <name evidence="2" type="ORF">NDU88_005639</name>
</gene>